<keyword evidence="2" id="KW-0238">DNA-binding</keyword>
<evidence type="ECO:0000256" key="2">
    <source>
        <dbReference type="ARBA" id="ARBA00023125"/>
    </source>
</evidence>
<dbReference type="InterPro" id="IPR036390">
    <property type="entry name" value="WH_DNA-bd_sf"/>
</dbReference>
<evidence type="ECO:0000313" key="6">
    <source>
        <dbReference type="EMBL" id="TLX44066.1"/>
    </source>
</evidence>
<proteinExistence type="predicted"/>
<feature type="region of interest" description="Disordered" evidence="4">
    <location>
        <begin position="1"/>
        <end position="29"/>
    </location>
</feature>
<dbReference type="SUPFAM" id="SSF46785">
    <property type="entry name" value="Winged helix' DNA-binding domain"/>
    <property type="match status" value="1"/>
</dbReference>
<dbReference type="EMBL" id="VAUP01000015">
    <property type="protein sequence ID" value="TLX44066.1"/>
    <property type="molecule type" value="Genomic_DNA"/>
</dbReference>
<dbReference type="SMART" id="SM00895">
    <property type="entry name" value="FCD"/>
    <property type="match status" value="1"/>
</dbReference>
<name>A0A6C1KTW9_XANAU</name>
<organism evidence="6 7">
    <name type="scientific">Xanthobacter autotrophicus</name>
    <dbReference type="NCBI Taxonomy" id="280"/>
    <lineage>
        <taxon>Bacteria</taxon>
        <taxon>Pseudomonadati</taxon>
        <taxon>Pseudomonadota</taxon>
        <taxon>Alphaproteobacteria</taxon>
        <taxon>Hyphomicrobiales</taxon>
        <taxon>Xanthobacteraceae</taxon>
        <taxon>Xanthobacter</taxon>
    </lineage>
</organism>
<gene>
    <name evidence="6" type="ORF">FBQ73_08270</name>
</gene>
<dbReference type="InterPro" id="IPR036388">
    <property type="entry name" value="WH-like_DNA-bd_sf"/>
</dbReference>
<dbReference type="InterPro" id="IPR000524">
    <property type="entry name" value="Tscrpt_reg_HTH_GntR"/>
</dbReference>
<dbReference type="InterPro" id="IPR011711">
    <property type="entry name" value="GntR_C"/>
</dbReference>
<evidence type="ECO:0000313" key="7">
    <source>
        <dbReference type="Proteomes" id="UP000305131"/>
    </source>
</evidence>
<evidence type="ECO:0000259" key="5">
    <source>
        <dbReference type="PROSITE" id="PS50949"/>
    </source>
</evidence>
<feature type="domain" description="HTH gntR-type" evidence="5">
    <location>
        <begin position="28"/>
        <end position="95"/>
    </location>
</feature>
<reference evidence="6 7" key="1">
    <citation type="submission" date="2019-05" db="EMBL/GenBank/DDBJ databases">
        <authorList>
            <person name="Zhou X."/>
        </authorList>
    </citation>
    <scope>NUCLEOTIDE SEQUENCE [LARGE SCALE GENOMIC DNA]</scope>
    <source>
        <strain evidence="6 7">DSM 432</strain>
    </source>
</reference>
<dbReference type="PROSITE" id="PS50949">
    <property type="entry name" value="HTH_GNTR"/>
    <property type="match status" value="1"/>
</dbReference>
<dbReference type="Gene3D" id="1.10.10.10">
    <property type="entry name" value="Winged helix-like DNA-binding domain superfamily/Winged helix DNA-binding domain"/>
    <property type="match status" value="1"/>
</dbReference>
<dbReference type="CDD" id="cd07377">
    <property type="entry name" value="WHTH_GntR"/>
    <property type="match status" value="1"/>
</dbReference>
<dbReference type="PANTHER" id="PTHR43537">
    <property type="entry name" value="TRANSCRIPTIONAL REGULATOR, GNTR FAMILY"/>
    <property type="match status" value="1"/>
</dbReference>
<dbReference type="GO" id="GO:0003677">
    <property type="term" value="F:DNA binding"/>
    <property type="evidence" value="ECO:0007669"/>
    <property type="project" value="UniProtKB-KW"/>
</dbReference>
<evidence type="ECO:0000256" key="1">
    <source>
        <dbReference type="ARBA" id="ARBA00023015"/>
    </source>
</evidence>
<keyword evidence="3" id="KW-0804">Transcription</keyword>
<dbReference type="PRINTS" id="PR00035">
    <property type="entry name" value="HTHGNTR"/>
</dbReference>
<protein>
    <submittedName>
        <fullName evidence="6">GntR family transcriptional regulator</fullName>
    </submittedName>
</protein>
<keyword evidence="1" id="KW-0805">Transcription regulation</keyword>
<dbReference type="InterPro" id="IPR008920">
    <property type="entry name" value="TF_FadR/GntR_C"/>
</dbReference>
<dbReference type="GO" id="GO:0003700">
    <property type="term" value="F:DNA-binding transcription factor activity"/>
    <property type="evidence" value="ECO:0007669"/>
    <property type="project" value="InterPro"/>
</dbReference>
<dbReference type="GeneID" id="95773444"/>
<evidence type="ECO:0000256" key="3">
    <source>
        <dbReference type="ARBA" id="ARBA00023163"/>
    </source>
</evidence>
<dbReference type="Proteomes" id="UP000305131">
    <property type="component" value="Unassembled WGS sequence"/>
</dbReference>
<dbReference type="OrthoDB" id="9789310at2"/>
<dbReference type="SMART" id="SM00345">
    <property type="entry name" value="HTH_GNTR"/>
    <property type="match status" value="1"/>
</dbReference>
<dbReference type="PANTHER" id="PTHR43537:SF49">
    <property type="entry name" value="TRANSCRIPTIONAL REGULATORY PROTEIN"/>
    <property type="match status" value="1"/>
</dbReference>
<dbReference type="Pfam" id="PF00392">
    <property type="entry name" value="GntR"/>
    <property type="match status" value="1"/>
</dbReference>
<dbReference type="RefSeq" id="WP_138398971.1">
    <property type="nucleotide sequence ID" value="NZ_JBAFVI010000001.1"/>
</dbReference>
<dbReference type="SUPFAM" id="SSF48008">
    <property type="entry name" value="GntR ligand-binding domain-like"/>
    <property type="match status" value="1"/>
</dbReference>
<dbReference type="Gene3D" id="1.20.120.530">
    <property type="entry name" value="GntR ligand-binding domain-like"/>
    <property type="match status" value="1"/>
</dbReference>
<sequence>MTLLPPQPLKASTAASRPRRRRAAGRPVTRTEELRLQIADDIVRGRLAPGTPLEEVEIAKRYGVSRTPVREALRDLAASGLVEARPHRSALVAQPSLERLRGMFDVMAELEALCAGLCAVHMTAAERAGLEATHAELADLTRRGDEGGYTVLNERFHTTLYAGSHNDYLAELTLATRARLQPFRRAQFRTLGRLARSYEEHDRVVTAILRGDKAEAAAAMRAHILTVEVAYERYAESV</sequence>
<dbReference type="Pfam" id="PF07729">
    <property type="entry name" value="FCD"/>
    <property type="match status" value="1"/>
</dbReference>
<comment type="caution">
    <text evidence="6">The sequence shown here is derived from an EMBL/GenBank/DDBJ whole genome shotgun (WGS) entry which is preliminary data.</text>
</comment>
<accession>A0A6C1KTW9</accession>
<evidence type="ECO:0000256" key="4">
    <source>
        <dbReference type="SAM" id="MobiDB-lite"/>
    </source>
</evidence>
<dbReference type="AlphaFoldDB" id="A0A6C1KTW9"/>